<dbReference type="STRING" id="1160509.A0A3N4IRT0"/>
<dbReference type="CDD" id="cd17546">
    <property type="entry name" value="REC_hyHK_CKI1_RcsC-like"/>
    <property type="match status" value="1"/>
</dbReference>
<dbReference type="OrthoDB" id="60033at2759"/>
<dbReference type="EMBL" id="ML119659">
    <property type="protein sequence ID" value="RPA84304.1"/>
    <property type="molecule type" value="Genomic_DNA"/>
</dbReference>
<keyword evidence="6" id="KW-1185">Reference proteome</keyword>
<evidence type="ECO:0000256" key="3">
    <source>
        <dbReference type="PROSITE-ProRule" id="PRU00169"/>
    </source>
</evidence>
<reference evidence="5 6" key="1">
    <citation type="journal article" date="2018" name="Nat. Ecol. Evol.">
        <title>Pezizomycetes genomes reveal the molecular basis of ectomycorrhizal truffle lifestyle.</title>
        <authorList>
            <person name="Murat C."/>
            <person name="Payen T."/>
            <person name="Noel B."/>
            <person name="Kuo A."/>
            <person name="Morin E."/>
            <person name="Chen J."/>
            <person name="Kohler A."/>
            <person name="Krizsan K."/>
            <person name="Balestrini R."/>
            <person name="Da Silva C."/>
            <person name="Montanini B."/>
            <person name="Hainaut M."/>
            <person name="Levati E."/>
            <person name="Barry K.W."/>
            <person name="Belfiori B."/>
            <person name="Cichocki N."/>
            <person name="Clum A."/>
            <person name="Dockter R.B."/>
            <person name="Fauchery L."/>
            <person name="Guy J."/>
            <person name="Iotti M."/>
            <person name="Le Tacon F."/>
            <person name="Lindquist E.A."/>
            <person name="Lipzen A."/>
            <person name="Malagnac F."/>
            <person name="Mello A."/>
            <person name="Molinier V."/>
            <person name="Miyauchi S."/>
            <person name="Poulain J."/>
            <person name="Riccioni C."/>
            <person name="Rubini A."/>
            <person name="Sitrit Y."/>
            <person name="Splivallo R."/>
            <person name="Traeger S."/>
            <person name="Wang M."/>
            <person name="Zifcakova L."/>
            <person name="Wipf D."/>
            <person name="Zambonelli A."/>
            <person name="Paolocci F."/>
            <person name="Nowrousian M."/>
            <person name="Ottonello S."/>
            <person name="Baldrian P."/>
            <person name="Spatafora J.W."/>
            <person name="Henrissat B."/>
            <person name="Nagy L.G."/>
            <person name="Aury J.M."/>
            <person name="Wincker P."/>
            <person name="Grigoriev I.V."/>
            <person name="Bonfante P."/>
            <person name="Martin F.M."/>
        </authorList>
    </citation>
    <scope>NUCLEOTIDE SEQUENCE [LARGE SCALE GENOMIC DNA]</scope>
    <source>
        <strain evidence="5 6">RN42</strain>
    </source>
</reference>
<feature type="domain" description="Response regulatory" evidence="4">
    <location>
        <begin position="32"/>
        <end position="171"/>
    </location>
</feature>
<evidence type="ECO:0000259" key="4">
    <source>
        <dbReference type="PROSITE" id="PS50110"/>
    </source>
</evidence>
<evidence type="ECO:0000256" key="1">
    <source>
        <dbReference type="ARBA" id="ARBA00022553"/>
    </source>
</evidence>
<evidence type="ECO:0000313" key="5">
    <source>
        <dbReference type="EMBL" id="RPA84304.1"/>
    </source>
</evidence>
<keyword evidence="2" id="KW-0902">Two-component regulatory system</keyword>
<dbReference type="Proteomes" id="UP000275078">
    <property type="component" value="Unassembled WGS sequence"/>
</dbReference>
<dbReference type="PANTHER" id="PTHR45339:SF1">
    <property type="entry name" value="HYBRID SIGNAL TRANSDUCTION HISTIDINE KINASE J"/>
    <property type="match status" value="1"/>
</dbReference>
<proteinExistence type="predicted"/>
<name>A0A3N4IRT0_ASCIM</name>
<sequence length="171" mass="18537">RSSLSPPDTERQASDSTIKPNTITTTTSIASGLLVVDDNPVNLRIIIRILDSSGFTTVSAQNGQEALCILSNRSTLNSATAVAAGTGSLHESPIDLIIMDMAMPVMSGLDAAKEIRRRESVTIQKKKNRRIPIIGLSGHLQDSYAKRAIESGMDEYITKPFRKNDLLEAIE</sequence>
<feature type="modified residue" description="4-aspartylphosphate" evidence="3">
    <location>
        <position position="100"/>
    </location>
</feature>
<feature type="non-terminal residue" evidence="5">
    <location>
        <position position="1"/>
    </location>
</feature>
<dbReference type="Pfam" id="PF00072">
    <property type="entry name" value="Response_reg"/>
    <property type="match status" value="1"/>
</dbReference>
<dbReference type="PANTHER" id="PTHR45339">
    <property type="entry name" value="HYBRID SIGNAL TRANSDUCTION HISTIDINE KINASE J"/>
    <property type="match status" value="1"/>
</dbReference>
<dbReference type="SMART" id="SM00448">
    <property type="entry name" value="REC"/>
    <property type="match status" value="1"/>
</dbReference>
<dbReference type="PROSITE" id="PS50110">
    <property type="entry name" value="RESPONSE_REGULATORY"/>
    <property type="match status" value="1"/>
</dbReference>
<accession>A0A3N4IRT0</accession>
<dbReference type="SUPFAM" id="SSF52172">
    <property type="entry name" value="CheY-like"/>
    <property type="match status" value="1"/>
</dbReference>
<gene>
    <name evidence="5" type="ORF">BJ508DRAFT_195448</name>
</gene>
<dbReference type="Gene3D" id="3.40.50.2300">
    <property type="match status" value="1"/>
</dbReference>
<feature type="non-terminal residue" evidence="5">
    <location>
        <position position="171"/>
    </location>
</feature>
<dbReference type="AlphaFoldDB" id="A0A3N4IRT0"/>
<dbReference type="InterPro" id="IPR011006">
    <property type="entry name" value="CheY-like_superfamily"/>
</dbReference>
<dbReference type="GO" id="GO:0000160">
    <property type="term" value="P:phosphorelay signal transduction system"/>
    <property type="evidence" value="ECO:0007669"/>
    <property type="project" value="UniProtKB-KW"/>
</dbReference>
<organism evidence="5 6">
    <name type="scientific">Ascobolus immersus RN42</name>
    <dbReference type="NCBI Taxonomy" id="1160509"/>
    <lineage>
        <taxon>Eukaryota</taxon>
        <taxon>Fungi</taxon>
        <taxon>Dikarya</taxon>
        <taxon>Ascomycota</taxon>
        <taxon>Pezizomycotina</taxon>
        <taxon>Pezizomycetes</taxon>
        <taxon>Pezizales</taxon>
        <taxon>Ascobolaceae</taxon>
        <taxon>Ascobolus</taxon>
    </lineage>
</organism>
<keyword evidence="1 3" id="KW-0597">Phosphoprotein</keyword>
<evidence type="ECO:0000313" key="6">
    <source>
        <dbReference type="Proteomes" id="UP000275078"/>
    </source>
</evidence>
<protein>
    <recommendedName>
        <fullName evidence="4">Response regulatory domain-containing protein</fullName>
    </recommendedName>
</protein>
<dbReference type="InterPro" id="IPR001789">
    <property type="entry name" value="Sig_transdc_resp-reg_receiver"/>
</dbReference>
<evidence type="ECO:0000256" key="2">
    <source>
        <dbReference type="ARBA" id="ARBA00023012"/>
    </source>
</evidence>